<dbReference type="GO" id="GO:0004386">
    <property type="term" value="F:helicase activity"/>
    <property type="evidence" value="ECO:0007669"/>
    <property type="project" value="UniProtKB-KW"/>
</dbReference>
<feature type="region of interest" description="Disordered" evidence="1">
    <location>
        <begin position="382"/>
        <end position="411"/>
    </location>
</feature>
<evidence type="ECO:0000256" key="1">
    <source>
        <dbReference type="SAM" id="MobiDB-lite"/>
    </source>
</evidence>
<keyword evidence="3" id="KW-0378">Hydrolase</keyword>
<dbReference type="EMBL" id="JACAZF010000008">
    <property type="protein sequence ID" value="KAF7297472.1"/>
    <property type="molecule type" value="Genomic_DNA"/>
</dbReference>
<dbReference type="AlphaFoldDB" id="A0A8H6SEI1"/>
<keyword evidence="3" id="KW-0067">ATP-binding</keyword>
<dbReference type="Proteomes" id="UP000636479">
    <property type="component" value="Unassembled WGS sequence"/>
</dbReference>
<organism evidence="3 4">
    <name type="scientific">Mycena indigotica</name>
    <dbReference type="NCBI Taxonomy" id="2126181"/>
    <lineage>
        <taxon>Eukaryota</taxon>
        <taxon>Fungi</taxon>
        <taxon>Dikarya</taxon>
        <taxon>Basidiomycota</taxon>
        <taxon>Agaricomycotina</taxon>
        <taxon>Agaricomycetes</taxon>
        <taxon>Agaricomycetidae</taxon>
        <taxon>Agaricales</taxon>
        <taxon>Marasmiineae</taxon>
        <taxon>Mycenaceae</taxon>
        <taxon>Mycena</taxon>
    </lineage>
</organism>
<dbReference type="Pfam" id="PF20209">
    <property type="entry name" value="DUF6570"/>
    <property type="match status" value="1"/>
</dbReference>
<evidence type="ECO:0000259" key="2">
    <source>
        <dbReference type="Pfam" id="PF20209"/>
    </source>
</evidence>
<evidence type="ECO:0000313" key="4">
    <source>
        <dbReference type="Proteomes" id="UP000636479"/>
    </source>
</evidence>
<dbReference type="InterPro" id="IPR046700">
    <property type="entry name" value="DUF6570"/>
</dbReference>
<comment type="caution">
    <text evidence="3">The sequence shown here is derived from an EMBL/GenBank/DDBJ whole genome shotgun (WGS) entry which is preliminary data.</text>
</comment>
<proteinExistence type="predicted"/>
<accession>A0A8H6SEI1</accession>
<dbReference type="GeneID" id="59348935"/>
<keyword evidence="3" id="KW-0547">Nucleotide-binding</keyword>
<feature type="domain" description="DUF6570" evidence="2">
    <location>
        <begin position="200"/>
        <end position="352"/>
    </location>
</feature>
<keyword evidence="3" id="KW-0347">Helicase</keyword>
<name>A0A8H6SEI1_9AGAR</name>
<dbReference type="RefSeq" id="XP_037217831.1">
    <property type="nucleotide sequence ID" value="XM_037366419.1"/>
</dbReference>
<protein>
    <submittedName>
        <fullName evidence="3">ATP-dependent DNA helicase</fullName>
    </submittedName>
</protein>
<evidence type="ECO:0000313" key="3">
    <source>
        <dbReference type="EMBL" id="KAF7297472.1"/>
    </source>
</evidence>
<dbReference type="OrthoDB" id="3257061at2759"/>
<reference evidence="3" key="1">
    <citation type="submission" date="2020-05" db="EMBL/GenBank/DDBJ databases">
        <title>Mycena genomes resolve the evolution of fungal bioluminescence.</title>
        <authorList>
            <person name="Tsai I.J."/>
        </authorList>
    </citation>
    <scope>NUCLEOTIDE SEQUENCE</scope>
    <source>
        <strain evidence="3">171206Taipei</strain>
    </source>
</reference>
<feature type="compositionally biased region" description="Acidic residues" evidence="1">
    <location>
        <begin position="386"/>
        <end position="411"/>
    </location>
</feature>
<feature type="region of interest" description="Disordered" evidence="1">
    <location>
        <begin position="54"/>
        <end position="83"/>
    </location>
</feature>
<keyword evidence="4" id="KW-1185">Reference proteome</keyword>
<gene>
    <name evidence="3" type="ORF">MIND_00980900</name>
</gene>
<sequence length="665" mass="75247">METVFATYTLREAFQLLDRHCQLPSKAKQSWRALFSYLATLDVDLQNLIQQDVRAHPGSKRKAPSTAAQPARRVKKPRLEPSSDEVRRNFTLLSGQDLIDSEFLSVPGPEVVHDCISRFIDRTSNQALSKKICVVCARNLPSREIEQHMLRSLPNKHLLKSTHPHAAHQLIDGLLLHETASPHQLNNICTTCLRNLRRCDRPKFSLGNNMWIGDVPFELSILTLPEQLLVSLYFPVAYIIKIYPKNIRNAGLSSQGPGRLNLANEKLKGNVSTFKLPASDIAEMVSGNLVPRPSMLLAATIGVTFVGVGKKALRCMPGLFRVRRQRVFDALMWLKRNNALYAEVRISEDRLRSLPEDDVPQEIMESVRYSTDVDAVGREHTGYATMDDDEASERADDEPGEPTELDGDVEQEENFLGIDDPTDTDDLIDNFDADPTVIDEEDGDIDNIDQGNFFTHLCMESLTPGGEGIPDATLFAHAVENFIPAPFAQDYGVRKGSAFVNEYARRDENHERFDGGPSNPNHLLGAFPMLFPYGCGGFEVDRSVKVTYEEHVRWALQHASGRFRHHTQFIFQVFGVLWKRQVCRSAALHIDHNQFIANYEDFMRLKPKDFLDASEEENLNVTLSNPTMRLLRQHITTVRAKVQDMGYDTQIQPTKYLGDDQSIRH</sequence>